<accession>A0A1V1P129</accession>
<sequence>MKKKSTFIYFVVMSMLVAIFTNSVYAWECEIHADRETSHDYVIIGVAQEESSLSCPPDPPDFYCRMCIRHQGER</sequence>
<proteinExistence type="predicted"/>
<feature type="non-terminal residue" evidence="2">
    <location>
        <position position="74"/>
    </location>
</feature>
<dbReference type="EMBL" id="ATBP01000942">
    <property type="protein sequence ID" value="ETR68466.1"/>
    <property type="molecule type" value="Genomic_DNA"/>
</dbReference>
<keyword evidence="1" id="KW-0732">Signal</keyword>
<evidence type="ECO:0000313" key="2">
    <source>
        <dbReference type="EMBL" id="ETR68466.1"/>
    </source>
</evidence>
<comment type="caution">
    <text evidence="2">The sequence shown here is derived from an EMBL/GenBank/DDBJ whole genome shotgun (WGS) entry which is preliminary data.</text>
</comment>
<gene>
    <name evidence="2" type="ORF">OMM_10506</name>
</gene>
<dbReference type="AlphaFoldDB" id="A0A1V1P129"/>
<feature type="chain" id="PRO_5010701024" description="Secreted protein" evidence="1">
    <location>
        <begin position="27"/>
        <end position="74"/>
    </location>
</feature>
<name>A0A1V1P129_9BACT</name>
<reference evidence="3" key="1">
    <citation type="submission" date="2012-11" db="EMBL/GenBank/DDBJ databases">
        <authorList>
            <person name="Lucero-Rivera Y.E."/>
            <person name="Tovar-Ramirez D."/>
        </authorList>
    </citation>
    <scope>NUCLEOTIDE SEQUENCE [LARGE SCALE GENOMIC DNA]</scope>
    <source>
        <strain evidence="3">Araruama</strain>
    </source>
</reference>
<dbReference type="Proteomes" id="UP000189670">
    <property type="component" value="Unassembled WGS sequence"/>
</dbReference>
<evidence type="ECO:0000313" key="3">
    <source>
        <dbReference type="Proteomes" id="UP000189670"/>
    </source>
</evidence>
<feature type="signal peptide" evidence="1">
    <location>
        <begin position="1"/>
        <end position="26"/>
    </location>
</feature>
<evidence type="ECO:0008006" key="4">
    <source>
        <dbReference type="Google" id="ProtNLM"/>
    </source>
</evidence>
<evidence type="ECO:0000256" key="1">
    <source>
        <dbReference type="SAM" id="SignalP"/>
    </source>
</evidence>
<protein>
    <recommendedName>
        <fullName evidence="4">Secreted protein</fullName>
    </recommendedName>
</protein>
<organism evidence="2 3">
    <name type="scientific">Candidatus Magnetoglobus multicellularis str. Araruama</name>
    <dbReference type="NCBI Taxonomy" id="890399"/>
    <lineage>
        <taxon>Bacteria</taxon>
        <taxon>Pseudomonadati</taxon>
        <taxon>Thermodesulfobacteriota</taxon>
        <taxon>Desulfobacteria</taxon>
        <taxon>Desulfobacterales</taxon>
        <taxon>Desulfobacteraceae</taxon>
        <taxon>Candidatus Magnetoglobus</taxon>
    </lineage>
</organism>